<dbReference type="Proteomes" id="UP000053429">
    <property type="component" value="Unassembled WGS sequence"/>
</dbReference>
<evidence type="ECO:0000313" key="2">
    <source>
        <dbReference type="EMBL" id="KUN97558.1"/>
    </source>
</evidence>
<protein>
    <submittedName>
        <fullName evidence="2">Uncharacterized protein</fullName>
    </submittedName>
</protein>
<organism evidence="2 3">
    <name type="scientific">Streptomyces caeruleatus</name>
    <dbReference type="NCBI Taxonomy" id="661399"/>
    <lineage>
        <taxon>Bacteria</taxon>
        <taxon>Bacillati</taxon>
        <taxon>Actinomycetota</taxon>
        <taxon>Actinomycetes</taxon>
        <taxon>Kitasatosporales</taxon>
        <taxon>Streptomycetaceae</taxon>
        <taxon>Streptomyces</taxon>
    </lineage>
</organism>
<reference evidence="2 3" key="1">
    <citation type="submission" date="2015-10" db="EMBL/GenBank/DDBJ databases">
        <title>Draft genome sequence of Streptomyces caeruleatus NRRL B-24802, type strain for the species Streptomyces caeruleatus.</title>
        <authorList>
            <person name="Ruckert C."/>
            <person name="Winkler A."/>
            <person name="Kalinowski J."/>
            <person name="Kampfer P."/>
            <person name="Glaeser S."/>
        </authorList>
    </citation>
    <scope>NUCLEOTIDE SEQUENCE [LARGE SCALE GENOMIC DNA]</scope>
    <source>
        <strain evidence="2 3">NRRL B-24802</strain>
    </source>
</reference>
<dbReference type="AlphaFoldDB" id="A0A117RLL3"/>
<accession>A0A117RLL3</accession>
<keyword evidence="3" id="KW-1185">Reference proteome</keyword>
<feature type="compositionally biased region" description="Low complexity" evidence="1">
    <location>
        <begin position="115"/>
        <end position="130"/>
    </location>
</feature>
<feature type="region of interest" description="Disordered" evidence="1">
    <location>
        <begin position="115"/>
        <end position="188"/>
    </location>
</feature>
<name>A0A117RLL3_9ACTN</name>
<feature type="compositionally biased region" description="Basic and acidic residues" evidence="1">
    <location>
        <begin position="138"/>
        <end position="149"/>
    </location>
</feature>
<comment type="caution">
    <text evidence="2">The sequence shown here is derived from an EMBL/GenBank/DDBJ whole genome shotgun (WGS) entry which is preliminary data.</text>
</comment>
<sequence length="188" mass="20426">MYLVDTTEHRLALGLRLPGRDAPDAFHCHLRLMCRVTDPAEIVARGIRDMSAAWYDPLHARLRDLSRRYGSEQLREAEEALNAALRRVTGAPAVRLYGACAELRALPGLLEASGPSRVRGVPRVVTGPRSTPGGAEVLRGEVLARKEEPLPPPSPAPTRRASRVRGTTTAETRTGEERRSGEGPVTGP</sequence>
<evidence type="ECO:0000256" key="1">
    <source>
        <dbReference type="SAM" id="MobiDB-lite"/>
    </source>
</evidence>
<dbReference type="EMBL" id="LMWY01000041">
    <property type="protein sequence ID" value="KUN97558.1"/>
    <property type="molecule type" value="Genomic_DNA"/>
</dbReference>
<evidence type="ECO:0000313" key="3">
    <source>
        <dbReference type="Proteomes" id="UP000053429"/>
    </source>
</evidence>
<gene>
    <name evidence="2" type="ORF">AQJ67_29510</name>
</gene>
<proteinExistence type="predicted"/>